<dbReference type="Proteomes" id="UP000269721">
    <property type="component" value="Unassembled WGS sequence"/>
</dbReference>
<reference evidence="2" key="1">
    <citation type="journal article" date="2018" name="Nat. Microbiol.">
        <title>Leveraging single-cell genomics to expand the fungal tree of life.</title>
        <authorList>
            <person name="Ahrendt S.R."/>
            <person name="Quandt C.A."/>
            <person name="Ciobanu D."/>
            <person name="Clum A."/>
            <person name="Salamov A."/>
            <person name="Andreopoulos B."/>
            <person name="Cheng J.F."/>
            <person name="Woyke T."/>
            <person name="Pelin A."/>
            <person name="Henrissat B."/>
            <person name="Reynolds N.K."/>
            <person name="Benny G.L."/>
            <person name="Smith M.E."/>
            <person name="James T.Y."/>
            <person name="Grigoriev I.V."/>
        </authorList>
    </citation>
    <scope>NUCLEOTIDE SEQUENCE [LARGE SCALE GENOMIC DNA]</scope>
</reference>
<gene>
    <name evidence="1" type="ORF">BDK51DRAFT_26998</name>
</gene>
<dbReference type="EMBL" id="KZ993956">
    <property type="protein sequence ID" value="RKO94251.1"/>
    <property type="molecule type" value="Genomic_DNA"/>
</dbReference>
<protein>
    <submittedName>
        <fullName evidence="1">Uncharacterized protein</fullName>
    </submittedName>
</protein>
<keyword evidence="2" id="KW-1185">Reference proteome</keyword>
<dbReference type="AlphaFoldDB" id="A0A4P9WMF1"/>
<name>A0A4P9WMF1_9FUNG</name>
<sequence length="208" mass="23647">MCIVCMVAKPHAELILDSMSRLFQTSCVAATTMNTPVRGQEHKEFAQGLQEPSDCRKDRILLQLSIHCESCKIQDIRALEKLNTATKQMECDVCDRYKRIHIITTHYGIHCRILGWLPSIPHWYMTFSSKKLVSLLGLQVAQYLNNTEVCKSLTLDLTLQQLVEMLTDPGVGVPKKFFLPLTFTIGNWDLVQIRSFDVDGDPDSPSLY</sequence>
<organism evidence="1 2">
    <name type="scientific">Blyttiomyces helicus</name>
    <dbReference type="NCBI Taxonomy" id="388810"/>
    <lineage>
        <taxon>Eukaryota</taxon>
        <taxon>Fungi</taxon>
        <taxon>Fungi incertae sedis</taxon>
        <taxon>Chytridiomycota</taxon>
        <taxon>Chytridiomycota incertae sedis</taxon>
        <taxon>Chytridiomycetes</taxon>
        <taxon>Chytridiomycetes incertae sedis</taxon>
        <taxon>Blyttiomyces</taxon>
    </lineage>
</organism>
<proteinExistence type="predicted"/>
<evidence type="ECO:0000313" key="1">
    <source>
        <dbReference type="EMBL" id="RKO94251.1"/>
    </source>
</evidence>
<evidence type="ECO:0000313" key="2">
    <source>
        <dbReference type="Proteomes" id="UP000269721"/>
    </source>
</evidence>
<accession>A0A4P9WMF1</accession>